<keyword evidence="1" id="KW-1133">Transmembrane helix</keyword>
<evidence type="ECO:0000313" key="2">
    <source>
        <dbReference type="EMBL" id="MCH1626887.1"/>
    </source>
</evidence>
<feature type="transmembrane region" description="Helical" evidence="1">
    <location>
        <begin position="117"/>
        <end position="137"/>
    </location>
</feature>
<keyword evidence="3" id="KW-1185">Reference proteome</keyword>
<dbReference type="EMBL" id="JAKTTI010000029">
    <property type="protein sequence ID" value="MCH1626887.1"/>
    <property type="molecule type" value="Genomic_DNA"/>
</dbReference>
<reference evidence="2" key="1">
    <citation type="submission" date="2022-02" db="EMBL/GenBank/DDBJ databases">
        <title>Fredinandcohnia quinoae sp. nov. isolated from Chenopodium quinoa seeds.</title>
        <authorList>
            <person name="Saati-Santamaria Z."/>
            <person name="Flores-Felix J.D."/>
            <person name="Igual J.M."/>
            <person name="Velazquez E."/>
            <person name="Garcia-Fraile P."/>
            <person name="Martinez-Molina E."/>
        </authorList>
    </citation>
    <scope>NUCLEOTIDE SEQUENCE</scope>
    <source>
        <strain evidence="2">SECRCQ15</strain>
    </source>
</reference>
<feature type="transmembrane region" description="Helical" evidence="1">
    <location>
        <begin position="46"/>
        <end position="67"/>
    </location>
</feature>
<feature type="transmembrane region" description="Helical" evidence="1">
    <location>
        <begin position="149"/>
        <end position="170"/>
    </location>
</feature>
<dbReference type="RefSeq" id="WP_240256805.1">
    <property type="nucleotide sequence ID" value="NZ_JAKTTI010000029.1"/>
</dbReference>
<keyword evidence="1" id="KW-0472">Membrane</keyword>
<comment type="caution">
    <text evidence="2">The sequence shown here is derived from an EMBL/GenBank/DDBJ whole genome shotgun (WGS) entry which is preliminary data.</text>
</comment>
<accession>A0AAW5EAI4</accession>
<gene>
    <name evidence="2" type="ORF">MJG50_16245</name>
</gene>
<dbReference type="Pfam" id="PF06541">
    <property type="entry name" value="ABC_trans_CmpB"/>
    <property type="match status" value="1"/>
</dbReference>
<name>A0AAW5EAI4_9BACI</name>
<proteinExistence type="predicted"/>
<feature type="transmembrane region" description="Helical" evidence="1">
    <location>
        <begin position="73"/>
        <end position="96"/>
    </location>
</feature>
<organism evidence="2 3">
    <name type="scientific">Fredinandcohnia quinoae</name>
    <dbReference type="NCBI Taxonomy" id="2918902"/>
    <lineage>
        <taxon>Bacteria</taxon>
        <taxon>Bacillati</taxon>
        <taxon>Bacillota</taxon>
        <taxon>Bacilli</taxon>
        <taxon>Bacillales</taxon>
        <taxon>Bacillaceae</taxon>
        <taxon>Fredinandcohnia</taxon>
    </lineage>
</organism>
<dbReference type="AlphaFoldDB" id="A0AAW5EAI4"/>
<evidence type="ECO:0000256" key="1">
    <source>
        <dbReference type="SAM" id="Phobius"/>
    </source>
</evidence>
<protein>
    <submittedName>
        <fullName evidence="2">ABC transporter permease</fullName>
    </submittedName>
</protein>
<evidence type="ECO:0000313" key="3">
    <source>
        <dbReference type="Proteomes" id="UP001431131"/>
    </source>
</evidence>
<keyword evidence="1" id="KW-0812">Transmembrane</keyword>
<dbReference type="Proteomes" id="UP001431131">
    <property type="component" value="Unassembled WGS sequence"/>
</dbReference>
<sequence length="189" mass="22520">MHTSFVLVSVETFREVIFYFIIYSFIGWLLENIYSFATTKKFFKPNFFLGPFKPMYGFAPVILVYLINQNMHLTTVIFLCFFIPTLVEYVSGLLLLKFFQRKWWDYSNLPLQLHGHICLPFSICWIFLSLLCVKIVHPGMISMYERIDQYWLLVWPTVALYFLAEMILAIRRHSTKELSDVKQTNQINK</sequence>
<dbReference type="InterPro" id="IPR010540">
    <property type="entry name" value="CmpB_TMEM229"/>
</dbReference>
<feature type="transmembrane region" description="Helical" evidence="1">
    <location>
        <begin position="16"/>
        <end position="34"/>
    </location>
</feature>